<sequence>MTMKFVRSVEFDTNNLLKANAFDHEAALNLSNGIATEWMDWHTQAQTMNLPETALGVNPGDRRALFSLIRYFKPNSVLEVGTHIGASTLSIATALDENFKQSNRKAKFKTIDIRDVNSEEMKPWLKFGAPYSPREMMQRLSIKTEVTFVSGDSLKFLRQTQETFDFIFLDGDHSAKNLVQEIPEALKKLNPNGVIVLHDYYPKGEPIWPNKPSIVNGPYIALESIMESNTTLGVLPLGNLPWETKLGSQATSLALLLRK</sequence>
<keyword evidence="4" id="KW-1185">Reference proteome</keyword>
<reference evidence="3 4" key="1">
    <citation type="submission" date="2012-05" db="EMBL/GenBank/DDBJ databases">
        <title>Genome sequence of Nitritalea halalkaliphila LW7.</title>
        <authorList>
            <person name="Jangir P.K."/>
            <person name="Singh A."/>
            <person name="Shivaji S."/>
            <person name="Sharma R."/>
        </authorList>
    </citation>
    <scope>NUCLEOTIDE SEQUENCE [LARGE SCALE GENOMIC DNA]</scope>
    <source>
        <strain evidence="3 4">LW7</strain>
    </source>
</reference>
<dbReference type="GO" id="GO:0008168">
    <property type="term" value="F:methyltransferase activity"/>
    <property type="evidence" value="ECO:0007669"/>
    <property type="project" value="UniProtKB-KW"/>
</dbReference>
<dbReference type="PANTHER" id="PTHR40048:SF1">
    <property type="entry name" value="RHAMNOSYL O-METHYLTRANSFERASE"/>
    <property type="match status" value="1"/>
</dbReference>
<dbReference type="SUPFAM" id="SSF53335">
    <property type="entry name" value="S-adenosyl-L-methionine-dependent methyltransferases"/>
    <property type="match status" value="1"/>
</dbReference>
<dbReference type="Proteomes" id="UP000005551">
    <property type="component" value="Unassembled WGS sequence"/>
</dbReference>
<keyword evidence="2 3" id="KW-0808">Transferase</keyword>
<dbReference type="GO" id="GO:0071770">
    <property type="term" value="P:DIM/DIP cell wall layer assembly"/>
    <property type="evidence" value="ECO:0007669"/>
    <property type="project" value="TreeGrafter"/>
</dbReference>
<dbReference type="GO" id="GO:0032259">
    <property type="term" value="P:methylation"/>
    <property type="evidence" value="ECO:0007669"/>
    <property type="project" value="UniProtKB-KW"/>
</dbReference>
<keyword evidence="1 3" id="KW-0489">Methyltransferase</keyword>
<dbReference type="Pfam" id="PF13578">
    <property type="entry name" value="Methyltransf_24"/>
    <property type="match status" value="1"/>
</dbReference>
<dbReference type="InterPro" id="IPR029063">
    <property type="entry name" value="SAM-dependent_MTases_sf"/>
</dbReference>
<comment type="caution">
    <text evidence="3">The sequence shown here is derived from an EMBL/GenBank/DDBJ whole genome shotgun (WGS) entry which is preliminary data.</text>
</comment>
<dbReference type="Gene3D" id="3.40.50.150">
    <property type="entry name" value="Vaccinia Virus protein VP39"/>
    <property type="match status" value="1"/>
</dbReference>
<evidence type="ECO:0000313" key="4">
    <source>
        <dbReference type="Proteomes" id="UP000005551"/>
    </source>
</evidence>
<dbReference type="PANTHER" id="PTHR40048">
    <property type="entry name" value="RHAMNOSYL O-METHYLTRANSFERASE"/>
    <property type="match status" value="1"/>
</dbReference>
<name>I5C613_9BACT</name>
<dbReference type="CDD" id="cd02440">
    <property type="entry name" value="AdoMet_MTases"/>
    <property type="match status" value="1"/>
</dbReference>
<proteinExistence type="predicted"/>
<dbReference type="AlphaFoldDB" id="I5C613"/>
<evidence type="ECO:0000256" key="2">
    <source>
        <dbReference type="ARBA" id="ARBA00022679"/>
    </source>
</evidence>
<organism evidence="3 4">
    <name type="scientific">Nitritalea halalkaliphila LW7</name>
    <dbReference type="NCBI Taxonomy" id="1189621"/>
    <lineage>
        <taxon>Bacteria</taxon>
        <taxon>Pseudomonadati</taxon>
        <taxon>Bacteroidota</taxon>
        <taxon>Cytophagia</taxon>
        <taxon>Cytophagales</taxon>
        <taxon>Cyclobacteriaceae</taxon>
        <taxon>Nitritalea</taxon>
    </lineage>
</organism>
<protein>
    <submittedName>
        <fullName evidence="3">O-methyltransferase</fullName>
    </submittedName>
</protein>
<dbReference type="GO" id="GO:0005886">
    <property type="term" value="C:plasma membrane"/>
    <property type="evidence" value="ECO:0007669"/>
    <property type="project" value="TreeGrafter"/>
</dbReference>
<dbReference type="OrthoDB" id="9795498at2"/>
<evidence type="ECO:0000256" key="1">
    <source>
        <dbReference type="ARBA" id="ARBA00022603"/>
    </source>
</evidence>
<evidence type="ECO:0000313" key="3">
    <source>
        <dbReference type="EMBL" id="EIM77265.1"/>
    </source>
</evidence>
<gene>
    <name evidence="3" type="ORF">A3SI_06749</name>
</gene>
<accession>I5C613</accession>
<dbReference type="STRING" id="1189621.A3SI_06749"/>
<dbReference type="EMBL" id="AJYA01000015">
    <property type="protein sequence ID" value="EIM77265.1"/>
    <property type="molecule type" value="Genomic_DNA"/>
</dbReference>